<proteinExistence type="predicted"/>
<accession>A0A3E1NWQ8</accession>
<dbReference type="InterPro" id="IPR011658">
    <property type="entry name" value="PA14_dom"/>
</dbReference>
<sequence>MILKHVAGSKRLIASLMLVVMYLETVLPNYAFGAPVVIPVSVTTTTVPLPVRDNRTVLPTWKSIPAGFTSTSKAFIGGPTQPESQDFHSVNNDNMVDLFSGDFSYSIPLLDVGGYPLALGYNSGVGMDQDASWVGLGWNLNPGSITRNLRGLPDDFNGTDTIQQVSAMKPNVSTGVSVALSEELLGLPLNKLTGSDSASLSLSLTASVGINFNNYKGWGVETGLSPSINVGAASMGKLTAGLSLTNSSTDGFTVGTSLDYRKNWERTKETGTMGGSVGLSTGFNSRSGMKALTLGLGTNMTRSSTKNQTGSDGKTMTTTTNQWGSSPGASRTIMSFAYPSYSPAVTLPYTNTNLTFTLKVGSDAMVSSSTLAFEGYYAKQEIKEADQRRSLPAYGYLNYQGAGNNTSVLMDYNREKDIPYREKPAVPNIGIPSYTYDVFAMSGEGTGGSFRAYRSDIGHVFDHYNKTKFVSGTAGADLSAGGLVHAGATIGLTYAYTENGAWLKDNTFYSQTPFTSSLGTYEGSYFRNPAEMTVNDKEYYTKLGGDDVVTVKLNQSSISSSTLQATKYLSRYQNKKWVADEAMDTLSSMRTRREKRNQVISYLTADEASVAGFPRFIENYSENFYSLTPCPAVISDDVDGDGVGLRGQYYIHRNFEKQLYEKVDTVIYMPNQTVFNYDRPATVTPLNTRWSARWTGRIKAPVTGDYTFYLDHDDGVRLFLNDTSLVDRFGIVATTDSAKVNLVAGQYYKIRMDYNNNKGGMRATLEWKYPSQDRIRVPTENLYLTSTKDTLMVDSISIEKRVNSFRQKNHISEIDVTNADGKRYIYGLPVYNLQQKEATFSVDASKGNVDSGLVKYTPGSENSTGNSNGNDHYYSSELMPAYAHTFLLTALLSPDYQDLTGNGITADDKGDAIKFNYTKIAGINNPYNWRSPAPAVPNQASLHQGQRTDNRDDKGSYVYGQKELWYLHSIESKNMVAIFKLASRDDLPAIDENGERQKGNYGRKLEEINLYTKSELMKANPKPVKTVHFEYSYDLCKGANGRINAEGKLTLKKIWFTYNNNQKGKRHPYVFYYNGLNPGYNSNDVDRWGSYKSSSQNPAKVNNNDYPYSLQDSTLAAQNAAAWTLDSIQLPAGGRIKVDYESDDYAYVQNKRAAQMYTIAGFSLGAPNSADDLQSNLYNGLYDNQYVSINVPKAVSNNAEVYTRYLEGMEKVYFRLYVKMPADKYGSGSEYVPVYATLDQSKYGFFNGGKTIYIRVKAISTNGEIDMANSVYSPLTKAAFSYLRMNLPSKAYPGSETGDDVSAVDVIKILASQASNIVQMLATFDNAARIKNWARSVDLSRSYIRLNNPYYKKYGGGIRVKRIRIFDNWNEMTKQKESVYGQEYLYTTIKDINGKTDTISSGVATYEPMIGADENPWRTPLEYNQQVAALAPIVNGYTELPLGESFFPSPSVGYSKVRVRTIHANKIRSANGYGENCYYTSYDFPTLTDMTLLADNKKRYKPALSNLLRINAKHYIAVSQGFKVELNDMNGRLKSQASYSETNTTTPVASTTNYYRVDDQQATTKHLNNTVMAITSKGVIDTTAVIGKDIELMTDMREERSVSTALTVQVNGDMFTFPWPPIMFIPVGLSVYNKEETMYHSAAVSKVIYRHGILDSVVVTDKDSKISTRNLLYDSETGNILLTSTQNEFNDPIYNFTMPAGWAYDGMSGAYKNTGVILKNIYIRQGRITSGLPATAKVTDYFAGGDKVLIYSKPKTGGEDCAPHVATFPATGLMYTVDANEQSGGNPDIYFVDENGQPFSGNDITLKVVKSGRKNIGASISSVSLLKNPLVRTSAGYKLVIDSTSKVIAAAAVQYKSSWKVPDSRKSGTVTTCVPEAYAKYAGGDAANCGVIQATYGNRLLSRSYIVNNCSSGYIGKYAVSYVVPANKFSSTVSQAAADSMAQKLMIDSGQLYANAHGVCIAYYTSTAQTATTSKNNCAAGSKGATASYTVGAGFSHSYVSQAAADSTAYAWALSEAQSQANNSTCYYYSVAQSGSYTKNNCASGGTGGSVSYSLAAGTDSSSVSQTAADSLAKIRLASLGQANANANGTCTFYNTLVSVTKNRNNCATGGTGSSVTYTVAAGKWSSTVSQAKADSLANADLTANGQTYANTNGTCTFYNTAVSITKTKNNCATGGTGSSVTYTVAAGKYSSTVSQANADSLANADLTVNAQNYANTNGTCTFYNTAVSVTKTRNNCATGGTGSSVTYTVAAGKYSSTVSQAKADSLANADLTANAQTYANTNGTCTFYNTAVSVTKTRNNCATGGTGSSVTYSVAAGKYSSTVSQAKADSLANADLTANGQTYANTNGTCTFYNTAVSSTKTRNNCGTNGTGSSVTYTVAASKYSSTVSQASADSLASADLTANAQTYANTNGTCTYTNDAMSRTYTRNNCGTGYIGSSVTYSVAAGKYTSTVSYADANAKAAADTLANGQTYANTNGTCTAQTVTVTINPSPSGHTANTAHGTITVKTSSGTTITSGSYDGTDLLIANGASKTYSTTATTFVVTIAAMSAGYASVNGTAKNVYSGTQTWTVTGSTITILLYLQ</sequence>
<dbReference type="Pfam" id="PF07691">
    <property type="entry name" value="PA14"/>
    <property type="match status" value="1"/>
</dbReference>
<feature type="region of interest" description="Disordered" evidence="1">
    <location>
        <begin position="299"/>
        <end position="326"/>
    </location>
</feature>
<feature type="region of interest" description="Disordered" evidence="1">
    <location>
        <begin position="932"/>
        <end position="954"/>
    </location>
</feature>
<dbReference type="Pfam" id="PF19404">
    <property type="entry name" value="DUF5977"/>
    <property type="match status" value="9"/>
</dbReference>
<dbReference type="SMART" id="SM00758">
    <property type="entry name" value="PA14"/>
    <property type="match status" value="1"/>
</dbReference>
<dbReference type="Gene3D" id="3.90.182.10">
    <property type="entry name" value="Toxin - Anthrax Protective Antigen,domain 1"/>
    <property type="match status" value="1"/>
</dbReference>
<dbReference type="SUPFAM" id="SSF56988">
    <property type="entry name" value="Anthrax protective antigen"/>
    <property type="match status" value="1"/>
</dbReference>
<feature type="domain" description="PA14" evidence="2">
    <location>
        <begin position="640"/>
        <end position="781"/>
    </location>
</feature>
<evidence type="ECO:0000256" key="1">
    <source>
        <dbReference type="SAM" id="MobiDB-lite"/>
    </source>
</evidence>
<dbReference type="RefSeq" id="WP_116855559.1">
    <property type="nucleotide sequence ID" value="NZ_QTJV01000009.1"/>
</dbReference>
<dbReference type="InterPro" id="IPR037524">
    <property type="entry name" value="PA14/GLEYA"/>
</dbReference>
<protein>
    <recommendedName>
        <fullName evidence="2">PA14 domain-containing protein</fullName>
    </recommendedName>
</protein>
<dbReference type="EMBL" id="QTJV01000009">
    <property type="protein sequence ID" value="RFM32366.1"/>
    <property type="molecule type" value="Genomic_DNA"/>
</dbReference>
<dbReference type="Proteomes" id="UP000261174">
    <property type="component" value="Unassembled WGS sequence"/>
</dbReference>
<comment type="caution">
    <text evidence="3">The sequence shown here is derived from an EMBL/GenBank/DDBJ whole genome shotgun (WGS) entry which is preliminary data.</text>
</comment>
<dbReference type="OrthoDB" id="9814627at2"/>
<organism evidence="3 4">
    <name type="scientific">Chitinophaga silvisoli</name>
    <dbReference type="NCBI Taxonomy" id="2291814"/>
    <lineage>
        <taxon>Bacteria</taxon>
        <taxon>Pseudomonadati</taxon>
        <taxon>Bacteroidota</taxon>
        <taxon>Chitinophagia</taxon>
        <taxon>Chitinophagales</taxon>
        <taxon>Chitinophagaceae</taxon>
        <taxon>Chitinophaga</taxon>
    </lineage>
</organism>
<feature type="compositionally biased region" description="Polar residues" evidence="1">
    <location>
        <begin position="299"/>
        <end position="314"/>
    </location>
</feature>
<keyword evidence="4" id="KW-1185">Reference proteome</keyword>
<evidence type="ECO:0000313" key="3">
    <source>
        <dbReference type="EMBL" id="RFM32366.1"/>
    </source>
</evidence>
<name>A0A3E1NWQ8_9BACT</name>
<gene>
    <name evidence="3" type="ORF">DXN04_22010</name>
</gene>
<dbReference type="InterPro" id="IPR046020">
    <property type="entry name" value="DUF5977"/>
</dbReference>
<evidence type="ECO:0000259" key="2">
    <source>
        <dbReference type="PROSITE" id="PS51820"/>
    </source>
</evidence>
<dbReference type="PROSITE" id="PS51820">
    <property type="entry name" value="PA14"/>
    <property type="match status" value="1"/>
</dbReference>
<evidence type="ECO:0000313" key="4">
    <source>
        <dbReference type="Proteomes" id="UP000261174"/>
    </source>
</evidence>
<reference evidence="3 4" key="1">
    <citation type="submission" date="2018-08" db="EMBL/GenBank/DDBJ databases">
        <title>Chitinophaga sp. K20C18050901, a novel bacterium isolated from forest soil.</title>
        <authorList>
            <person name="Wang C."/>
        </authorList>
    </citation>
    <scope>NUCLEOTIDE SEQUENCE [LARGE SCALE GENOMIC DNA]</scope>
    <source>
        <strain evidence="3 4">K20C18050901</strain>
    </source>
</reference>